<dbReference type="EMBL" id="CAUYUJ010015808">
    <property type="protein sequence ID" value="CAK0858298.1"/>
    <property type="molecule type" value="Genomic_DNA"/>
</dbReference>
<organism evidence="3 4">
    <name type="scientific">Prorocentrum cordatum</name>
    <dbReference type="NCBI Taxonomy" id="2364126"/>
    <lineage>
        <taxon>Eukaryota</taxon>
        <taxon>Sar</taxon>
        <taxon>Alveolata</taxon>
        <taxon>Dinophyceae</taxon>
        <taxon>Prorocentrales</taxon>
        <taxon>Prorocentraceae</taxon>
        <taxon>Prorocentrum</taxon>
    </lineage>
</organism>
<keyword evidence="2" id="KW-0732">Signal</keyword>
<comment type="caution">
    <text evidence="3">The sequence shown here is derived from an EMBL/GenBank/DDBJ whole genome shotgun (WGS) entry which is preliminary data.</text>
</comment>
<dbReference type="Proteomes" id="UP001189429">
    <property type="component" value="Unassembled WGS sequence"/>
</dbReference>
<keyword evidence="4" id="KW-1185">Reference proteome</keyword>
<evidence type="ECO:0000313" key="3">
    <source>
        <dbReference type="EMBL" id="CAK0858298.1"/>
    </source>
</evidence>
<evidence type="ECO:0000313" key="4">
    <source>
        <dbReference type="Proteomes" id="UP001189429"/>
    </source>
</evidence>
<reference evidence="3" key="1">
    <citation type="submission" date="2023-10" db="EMBL/GenBank/DDBJ databases">
        <authorList>
            <person name="Chen Y."/>
            <person name="Shah S."/>
            <person name="Dougan E. K."/>
            <person name="Thang M."/>
            <person name="Chan C."/>
        </authorList>
    </citation>
    <scope>NUCLEOTIDE SEQUENCE [LARGE SCALE GENOMIC DNA]</scope>
</reference>
<proteinExistence type="predicted"/>
<feature type="chain" id="PRO_5047318117" evidence="2">
    <location>
        <begin position="47"/>
        <end position="193"/>
    </location>
</feature>
<gene>
    <name evidence="3" type="ORF">PCOR1329_LOCUS48134</name>
</gene>
<feature type="signal peptide" evidence="2">
    <location>
        <begin position="1"/>
        <end position="46"/>
    </location>
</feature>
<feature type="compositionally biased region" description="Acidic residues" evidence="1">
    <location>
        <begin position="66"/>
        <end position="83"/>
    </location>
</feature>
<feature type="compositionally biased region" description="Low complexity" evidence="1">
    <location>
        <begin position="41"/>
        <end position="51"/>
    </location>
</feature>
<sequence length="193" mass="19173">MAAPPCHAPTARGRRWATRRCARALPLAPLLLLALWLARGPPAGSASPPLAQVVLQEQPAQPEGPPDSDEPLASDEPPPDGDEQPAAAATDGEWPEEEAPEAPPPLGEHGAAAEDAEAAAAPPAWEGASAEAAAAPSAWEGAAAPAAAEPEVTAAPQGAGGGRRARRGPLRSAAKVLGAAARGVVAAGALRRS</sequence>
<protein>
    <submittedName>
        <fullName evidence="3">Uncharacterized protein</fullName>
    </submittedName>
</protein>
<evidence type="ECO:0000256" key="1">
    <source>
        <dbReference type="SAM" id="MobiDB-lite"/>
    </source>
</evidence>
<accession>A0ABN9UFG9</accession>
<evidence type="ECO:0000256" key="2">
    <source>
        <dbReference type="SAM" id="SignalP"/>
    </source>
</evidence>
<feature type="region of interest" description="Disordered" evidence="1">
    <location>
        <begin position="41"/>
        <end position="170"/>
    </location>
</feature>
<name>A0ABN9UFG9_9DINO</name>
<feature type="compositionally biased region" description="Low complexity" evidence="1">
    <location>
        <begin position="118"/>
        <end position="157"/>
    </location>
</feature>